<accession>A0A3B0Y8C3</accession>
<dbReference type="InterPro" id="IPR023473">
    <property type="entry name" value="AMMECR1"/>
</dbReference>
<dbReference type="InterPro" id="IPR027485">
    <property type="entry name" value="AMMECR1_N"/>
</dbReference>
<dbReference type="EMBL" id="UOFN01000073">
    <property type="protein sequence ID" value="VAW77048.1"/>
    <property type="molecule type" value="Genomic_DNA"/>
</dbReference>
<dbReference type="InterPro" id="IPR036071">
    <property type="entry name" value="AMMECR1_dom_sf"/>
</dbReference>
<feature type="domain" description="AMMECR1" evidence="1">
    <location>
        <begin position="4"/>
        <end position="186"/>
    </location>
</feature>
<dbReference type="PANTHER" id="PTHR13016">
    <property type="entry name" value="AMMECR1 HOMOLOG"/>
    <property type="match status" value="1"/>
</dbReference>
<dbReference type="SUPFAM" id="SSF143447">
    <property type="entry name" value="AMMECR1-like"/>
    <property type="match status" value="1"/>
</dbReference>
<name>A0A3B0Y8C3_9ZZZZ</name>
<sequence>MLSAERKQLIDIAWQSLHHGLAHGSPLQPDSSGFDAVLSAPGASFVTLHRHEQLRGCIGSLEAHRPLATDVAQNTYSAAFRDPRFPPLDNNELDGLTLDISVLGKPEAIIFSSEQDLIQQLRPDIDGLILIDNGQRGTFLPSVWEALPQPEKFLRQLKRKAGLSEDYWSDTLQVMRYTTEKFGHPM</sequence>
<dbReference type="AlphaFoldDB" id="A0A3B0Y8C3"/>
<dbReference type="NCBIfam" id="TIGR04335">
    <property type="entry name" value="AmmeMemoSam_A"/>
    <property type="match status" value="1"/>
</dbReference>
<evidence type="ECO:0000313" key="2">
    <source>
        <dbReference type="EMBL" id="VAW77048.1"/>
    </source>
</evidence>
<dbReference type="Pfam" id="PF01871">
    <property type="entry name" value="AMMECR1"/>
    <property type="match status" value="1"/>
</dbReference>
<evidence type="ECO:0000259" key="1">
    <source>
        <dbReference type="PROSITE" id="PS51112"/>
    </source>
</evidence>
<dbReference type="InterPro" id="IPR027623">
    <property type="entry name" value="AmmeMemoSam_A"/>
</dbReference>
<dbReference type="InterPro" id="IPR002733">
    <property type="entry name" value="AMMECR1_domain"/>
</dbReference>
<dbReference type="NCBIfam" id="TIGR00296">
    <property type="entry name" value="TIGR00296 family protein"/>
    <property type="match status" value="1"/>
</dbReference>
<dbReference type="PROSITE" id="PS51112">
    <property type="entry name" value="AMMECR1"/>
    <property type="match status" value="1"/>
</dbReference>
<reference evidence="2" key="1">
    <citation type="submission" date="2018-06" db="EMBL/GenBank/DDBJ databases">
        <authorList>
            <person name="Zhirakovskaya E."/>
        </authorList>
    </citation>
    <scope>NUCLEOTIDE SEQUENCE</scope>
</reference>
<dbReference type="Gene3D" id="3.30.1490.150">
    <property type="entry name" value="Hypothetical protein ph0010, domain 2"/>
    <property type="match status" value="1"/>
</dbReference>
<proteinExistence type="predicted"/>
<protein>
    <submittedName>
        <fullName evidence="2">COG2078: Uncharacterized ACR</fullName>
    </submittedName>
</protein>
<dbReference type="PANTHER" id="PTHR13016:SF0">
    <property type="entry name" value="AMME SYNDROME CANDIDATE GENE 1 PROTEIN"/>
    <property type="match status" value="1"/>
</dbReference>
<gene>
    <name evidence="2" type="ORF">MNBD_GAMMA15-1050</name>
</gene>
<dbReference type="Gene3D" id="3.30.700.20">
    <property type="entry name" value="Hypothetical protein ph0010, domain 1"/>
    <property type="match status" value="1"/>
</dbReference>
<organism evidence="2">
    <name type="scientific">hydrothermal vent metagenome</name>
    <dbReference type="NCBI Taxonomy" id="652676"/>
    <lineage>
        <taxon>unclassified sequences</taxon>
        <taxon>metagenomes</taxon>
        <taxon>ecological metagenomes</taxon>
    </lineage>
</organism>